<dbReference type="PROSITE" id="PS50217">
    <property type="entry name" value="BZIP"/>
    <property type="match status" value="1"/>
</dbReference>
<evidence type="ECO:0000256" key="2">
    <source>
        <dbReference type="ARBA" id="ARBA00023015"/>
    </source>
</evidence>
<dbReference type="KEGG" id="csl:COCSUDRAFT_60312"/>
<dbReference type="InterPro" id="IPR045314">
    <property type="entry name" value="bZIP_plant_GBF1"/>
</dbReference>
<proteinExistence type="predicted"/>
<dbReference type="InterPro" id="IPR046347">
    <property type="entry name" value="bZIP_sf"/>
</dbReference>
<dbReference type="SUPFAM" id="SSF57959">
    <property type="entry name" value="Leucine zipper domain"/>
    <property type="match status" value="1"/>
</dbReference>
<keyword evidence="8" id="KW-1185">Reference proteome</keyword>
<dbReference type="SMART" id="SM00338">
    <property type="entry name" value="BRLZ"/>
    <property type="match status" value="1"/>
</dbReference>
<evidence type="ECO:0000256" key="3">
    <source>
        <dbReference type="ARBA" id="ARBA00023125"/>
    </source>
</evidence>
<dbReference type="AlphaFoldDB" id="I0YIX5"/>
<dbReference type="InterPro" id="IPR004827">
    <property type="entry name" value="bZIP"/>
</dbReference>
<keyword evidence="2" id="KW-0805">Transcription regulation</keyword>
<dbReference type="EMBL" id="AGSI01000024">
    <property type="protein sequence ID" value="EIE18344.1"/>
    <property type="molecule type" value="Genomic_DNA"/>
</dbReference>
<evidence type="ECO:0000256" key="4">
    <source>
        <dbReference type="ARBA" id="ARBA00023163"/>
    </source>
</evidence>
<evidence type="ECO:0000259" key="6">
    <source>
        <dbReference type="PROSITE" id="PS50217"/>
    </source>
</evidence>
<dbReference type="OrthoDB" id="10601367at2759"/>
<keyword evidence="5" id="KW-0539">Nucleus</keyword>
<keyword evidence="4" id="KW-0804">Transcription</keyword>
<comment type="caution">
    <text evidence="7">The sequence shown here is derived from an EMBL/GenBank/DDBJ whole genome shotgun (WGS) entry which is preliminary data.</text>
</comment>
<dbReference type="Pfam" id="PF00170">
    <property type="entry name" value="bZIP_1"/>
    <property type="match status" value="1"/>
</dbReference>
<dbReference type="Proteomes" id="UP000007264">
    <property type="component" value="Unassembled WGS sequence"/>
</dbReference>
<dbReference type="GO" id="GO:0005634">
    <property type="term" value="C:nucleus"/>
    <property type="evidence" value="ECO:0007669"/>
    <property type="project" value="UniProtKB-SubCell"/>
</dbReference>
<dbReference type="CDD" id="cd14702">
    <property type="entry name" value="bZIP_plant_GBF1"/>
    <property type="match status" value="1"/>
</dbReference>
<gene>
    <name evidence="7" type="ORF">COCSUDRAFT_60312</name>
</gene>
<dbReference type="GeneID" id="17036369"/>
<feature type="domain" description="BZIP" evidence="6">
    <location>
        <begin position="3"/>
        <end position="66"/>
    </location>
</feature>
<evidence type="ECO:0000256" key="1">
    <source>
        <dbReference type="ARBA" id="ARBA00004123"/>
    </source>
</evidence>
<evidence type="ECO:0000313" key="8">
    <source>
        <dbReference type="Proteomes" id="UP000007264"/>
    </source>
</evidence>
<evidence type="ECO:0000313" key="7">
    <source>
        <dbReference type="EMBL" id="EIE18344.1"/>
    </source>
</evidence>
<dbReference type="PROSITE" id="PS00036">
    <property type="entry name" value="BZIP_BASIC"/>
    <property type="match status" value="1"/>
</dbReference>
<keyword evidence="3" id="KW-0238">DNA-binding</keyword>
<organism evidence="7 8">
    <name type="scientific">Coccomyxa subellipsoidea (strain C-169)</name>
    <name type="common">Green microalga</name>
    <dbReference type="NCBI Taxonomy" id="574566"/>
    <lineage>
        <taxon>Eukaryota</taxon>
        <taxon>Viridiplantae</taxon>
        <taxon>Chlorophyta</taxon>
        <taxon>core chlorophytes</taxon>
        <taxon>Trebouxiophyceae</taxon>
        <taxon>Trebouxiophyceae incertae sedis</taxon>
        <taxon>Coccomyxaceae</taxon>
        <taxon>Coccomyxa</taxon>
        <taxon>Coccomyxa subellipsoidea</taxon>
    </lineage>
</organism>
<accession>I0YIX5</accession>
<protein>
    <recommendedName>
        <fullName evidence="6">BZIP domain-containing protein</fullName>
    </recommendedName>
</protein>
<sequence length="204" mass="22074">MFERRRILRRIANRESARRVRARRLDLLDDMAQKAKEMEEANGWLLQRLASVESKHSAMVNEVQSLDADLRVKSAENEVLHGKVQQMRKSFTEADGQAIKAVLRSAPAQLTRGDASFPAAAVRNGAELAPAQGVFSGVYSPGLMAAEESCALLSSSSPASGGLPGGTPFGFATAAPDLTMPQIEPIDRSFSEFLKDEFARNGGI</sequence>
<comment type="subcellular location">
    <subcellularLocation>
        <location evidence="1">Nucleus</location>
    </subcellularLocation>
</comment>
<reference evidence="7 8" key="1">
    <citation type="journal article" date="2012" name="Genome Biol.">
        <title>The genome of the polar eukaryotic microalga coccomyxa subellipsoidea reveals traits of cold adaptation.</title>
        <authorList>
            <person name="Blanc G."/>
            <person name="Agarkova I."/>
            <person name="Grimwood J."/>
            <person name="Kuo A."/>
            <person name="Brueggeman A."/>
            <person name="Dunigan D."/>
            <person name="Gurnon J."/>
            <person name="Ladunga I."/>
            <person name="Lindquist E."/>
            <person name="Lucas S."/>
            <person name="Pangilinan J."/>
            <person name="Proschold T."/>
            <person name="Salamov A."/>
            <person name="Schmutz J."/>
            <person name="Weeks D."/>
            <person name="Yamada T."/>
            <person name="Claverie J.M."/>
            <person name="Grigoriev I."/>
            <person name="Van Etten J."/>
            <person name="Lomsadze A."/>
            <person name="Borodovsky M."/>
        </authorList>
    </citation>
    <scope>NUCLEOTIDE SEQUENCE [LARGE SCALE GENOMIC DNA]</scope>
    <source>
        <strain evidence="7 8">C-169</strain>
    </source>
</reference>
<dbReference type="GO" id="GO:0003677">
    <property type="term" value="F:DNA binding"/>
    <property type="evidence" value="ECO:0007669"/>
    <property type="project" value="UniProtKB-KW"/>
</dbReference>
<name>I0YIX5_COCSC</name>
<dbReference type="RefSeq" id="XP_005642888.1">
    <property type="nucleotide sequence ID" value="XM_005642831.1"/>
</dbReference>
<evidence type="ECO:0000256" key="5">
    <source>
        <dbReference type="ARBA" id="ARBA00023242"/>
    </source>
</evidence>
<dbReference type="GO" id="GO:0003700">
    <property type="term" value="F:DNA-binding transcription factor activity"/>
    <property type="evidence" value="ECO:0007669"/>
    <property type="project" value="InterPro"/>
</dbReference>